<sequence length="405" mass="43464">MTMTLDNQSRLGALHFGQMSSYSNSPQFTNPWGPSSTSQHGHHGHGMYSQGGIGTNLGALDSMAKHHPASRPGTNTSAPMAPYGSIPVTSSAAGSTLMAGMYEQQDLLNMSQDILNLNRMQTTSAAYGESSYATATPSPVHATYSASPSSYDNVSGYAPAPMRSTFALAPEADSRRYSQSSVSSVPSINSSADGFIRSHRNSLVDIDHRGIPPTDDRRSFADAIDAGQGMLAMSQETPRAIYPPNNRGRASTDSYGFPSTHSTNSSISSASNYGGYYAASVDSVSDYSTAGSDIESVTSRTLPRPNLMTQPPPAPQSMMGQFSSKVSSSTQKKHKCKVCDKRFTRPSSLQTHMYSHTGEKPFCCEVEGCGRHFSVVSNLRRHRKVHKNDAKSEAGSEDHQDDQSD</sequence>
<dbReference type="AlphaFoldDB" id="A0A1W2TDK7"/>
<dbReference type="PROSITE" id="PS50157">
    <property type="entry name" value="ZINC_FINGER_C2H2_2"/>
    <property type="match status" value="2"/>
</dbReference>
<evidence type="ECO:0000256" key="1">
    <source>
        <dbReference type="ARBA" id="ARBA00004123"/>
    </source>
</evidence>
<evidence type="ECO:0000256" key="6">
    <source>
        <dbReference type="ARBA" id="ARBA00023015"/>
    </source>
</evidence>
<comment type="similarity">
    <text evidence="9">Belongs to the sal C2H2-type zinc-finger protein family.</text>
</comment>
<dbReference type="InterPro" id="IPR013087">
    <property type="entry name" value="Znf_C2H2_type"/>
</dbReference>
<protein>
    <submittedName>
        <fullName evidence="13">Putative C2H2 finger domain-containing protein</fullName>
    </submittedName>
</protein>
<keyword evidence="2" id="KW-0479">Metal-binding</keyword>
<dbReference type="InterPro" id="IPR051565">
    <property type="entry name" value="Sal_C2H2-zinc-finger"/>
</dbReference>
<accession>A0A1W2TDK7</accession>
<evidence type="ECO:0000256" key="3">
    <source>
        <dbReference type="ARBA" id="ARBA00022737"/>
    </source>
</evidence>
<feature type="region of interest" description="Disordered" evidence="11">
    <location>
        <begin position="25"/>
        <end position="81"/>
    </location>
</feature>
<dbReference type="Proteomes" id="UP000054516">
    <property type="component" value="Unassembled WGS sequence"/>
</dbReference>
<evidence type="ECO:0000256" key="9">
    <source>
        <dbReference type="ARBA" id="ARBA00038474"/>
    </source>
</evidence>
<dbReference type="Gene3D" id="3.30.160.60">
    <property type="entry name" value="Classic Zinc Finger"/>
    <property type="match status" value="2"/>
</dbReference>
<dbReference type="EMBL" id="DF977448">
    <property type="protein sequence ID" value="GAP86059.2"/>
    <property type="molecule type" value="Genomic_DNA"/>
</dbReference>
<feature type="domain" description="C2H2-type" evidence="12">
    <location>
        <begin position="362"/>
        <end position="391"/>
    </location>
</feature>
<evidence type="ECO:0000256" key="8">
    <source>
        <dbReference type="ARBA" id="ARBA00023242"/>
    </source>
</evidence>
<keyword evidence="6" id="KW-0805">Transcription regulation</keyword>
<dbReference type="Pfam" id="PF00096">
    <property type="entry name" value="zf-C2H2"/>
    <property type="match status" value="2"/>
</dbReference>
<gene>
    <name evidence="13" type="ORF">SAMD00023353_0301830</name>
</gene>
<feature type="compositionally biased region" description="Polar residues" evidence="11">
    <location>
        <begin position="25"/>
        <end position="39"/>
    </location>
</feature>
<comment type="subcellular location">
    <subcellularLocation>
        <location evidence="1">Nucleus</location>
    </subcellularLocation>
</comment>
<dbReference type="GO" id="GO:0000978">
    <property type="term" value="F:RNA polymerase II cis-regulatory region sequence-specific DNA binding"/>
    <property type="evidence" value="ECO:0007669"/>
    <property type="project" value="TreeGrafter"/>
</dbReference>
<dbReference type="GO" id="GO:0008270">
    <property type="term" value="F:zinc ion binding"/>
    <property type="evidence" value="ECO:0007669"/>
    <property type="project" value="UniProtKB-KW"/>
</dbReference>
<keyword evidence="4 10" id="KW-0863">Zinc-finger</keyword>
<feature type="region of interest" description="Disordered" evidence="11">
    <location>
        <begin position="381"/>
        <end position="405"/>
    </location>
</feature>
<keyword evidence="8" id="KW-0539">Nucleus</keyword>
<dbReference type="GO" id="GO:0005634">
    <property type="term" value="C:nucleus"/>
    <property type="evidence" value="ECO:0007669"/>
    <property type="project" value="UniProtKB-SubCell"/>
</dbReference>
<keyword evidence="3" id="KW-0677">Repeat</keyword>
<keyword evidence="7" id="KW-0804">Transcription</keyword>
<evidence type="ECO:0000256" key="4">
    <source>
        <dbReference type="ARBA" id="ARBA00022771"/>
    </source>
</evidence>
<feature type="compositionally biased region" description="Basic and acidic residues" evidence="11">
    <location>
        <begin position="387"/>
        <end position="405"/>
    </location>
</feature>
<dbReference type="PANTHER" id="PTHR23233:SF84">
    <property type="entry name" value="FI23031P1"/>
    <property type="match status" value="1"/>
</dbReference>
<feature type="domain" description="C2H2-type" evidence="12">
    <location>
        <begin position="334"/>
        <end position="361"/>
    </location>
</feature>
<proteinExistence type="inferred from homology"/>
<evidence type="ECO:0000256" key="7">
    <source>
        <dbReference type="ARBA" id="ARBA00023163"/>
    </source>
</evidence>
<evidence type="ECO:0000256" key="5">
    <source>
        <dbReference type="ARBA" id="ARBA00022833"/>
    </source>
</evidence>
<dbReference type="PANTHER" id="PTHR23233">
    <property type="entry name" value="SAL-LIKE PROTEIN"/>
    <property type="match status" value="1"/>
</dbReference>
<evidence type="ECO:0000256" key="11">
    <source>
        <dbReference type="SAM" id="MobiDB-lite"/>
    </source>
</evidence>
<evidence type="ECO:0000256" key="10">
    <source>
        <dbReference type="PROSITE-ProRule" id="PRU00042"/>
    </source>
</evidence>
<dbReference type="OMA" id="PMRSTFA"/>
<dbReference type="OrthoDB" id="6077919at2759"/>
<reference evidence="13" key="1">
    <citation type="submission" date="2016-03" db="EMBL/GenBank/DDBJ databases">
        <title>Draft genome sequence of Rosellinia necatrix.</title>
        <authorList>
            <person name="Kanematsu S."/>
        </authorList>
    </citation>
    <scope>NUCLEOTIDE SEQUENCE [LARGE SCALE GENOMIC DNA]</scope>
    <source>
        <strain evidence="13">W97</strain>
    </source>
</reference>
<evidence type="ECO:0000313" key="13">
    <source>
        <dbReference type="EMBL" id="GAP86059.2"/>
    </source>
</evidence>
<keyword evidence="5" id="KW-0862">Zinc</keyword>
<dbReference type="PROSITE" id="PS00028">
    <property type="entry name" value="ZINC_FINGER_C2H2_1"/>
    <property type="match status" value="2"/>
</dbReference>
<evidence type="ECO:0000313" key="14">
    <source>
        <dbReference type="Proteomes" id="UP000054516"/>
    </source>
</evidence>
<dbReference type="STRING" id="77044.A0A1W2TDK7"/>
<evidence type="ECO:0000259" key="12">
    <source>
        <dbReference type="PROSITE" id="PS50157"/>
    </source>
</evidence>
<dbReference type="FunFam" id="3.30.160.60:FF:000793">
    <property type="entry name" value="C2H2 finger domain protein FlbC"/>
    <property type="match status" value="1"/>
</dbReference>
<dbReference type="InterPro" id="IPR036236">
    <property type="entry name" value="Znf_C2H2_sf"/>
</dbReference>
<organism evidence="13">
    <name type="scientific">Rosellinia necatrix</name>
    <name type="common">White root-rot fungus</name>
    <dbReference type="NCBI Taxonomy" id="77044"/>
    <lineage>
        <taxon>Eukaryota</taxon>
        <taxon>Fungi</taxon>
        <taxon>Dikarya</taxon>
        <taxon>Ascomycota</taxon>
        <taxon>Pezizomycotina</taxon>
        <taxon>Sordariomycetes</taxon>
        <taxon>Xylariomycetidae</taxon>
        <taxon>Xylariales</taxon>
        <taxon>Xylariaceae</taxon>
        <taxon>Rosellinia</taxon>
    </lineage>
</organism>
<dbReference type="GO" id="GO:0000981">
    <property type="term" value="F:DNA-binding transcription factor activity, RNA polymerase II-specific"/>
    <property type="evidence" value="ECO:0007669"/>
    <property type="project" value="TreeGrafter"/>
</dbReference>
<evidence type="ECO:0000256" key="2">
    <source>
        <dbReference type="ARBA" id="ARBA00022723"/>
    </source>
</evidence>
<keyword evidence="14" id="KW-1185">Reference proteome</keyword>
<dbReference type="SUPFAM" id="SSF57667">
    <property type="entry name" value="beta-beta-alpha zinc fingers"/>
    <property type="match status" value="1"/>
</dbReference>
<dbReference type="SMART" id="SM00355">
    <property type="entry name" value="ZnF_C2H2"/>
    <property type="match status" value="2"/>
</dbReference>
<name>A0A1W2TDK7_ROSNE</name>
<dbReference type="FunFam" id="3.30.160.60:FF:001102">
    <property type="entry name" value="Transcription factor IIIA"/>
    <property type="match status" value="1"/>
</dbReference>